<keyword evidence="2" id="KW-0012">Acyltransferase</keyword>
<dbReference type="Gene3D" id="3.40.630.30">
    <property type="match status" value="1"/>
</dbReference>
<dbReference type="SUPFAM" id="SSF55729">
    <property type="entry name" value="Acyl-CoA N-acyltransferases (Nat)"/>
    <property type="match status" value="1"/>
</dbReference>
<dbReference type="InterPro" id="IPR056935">
    <property type="entry name" value="Rv0428c-like_C"/>
</dbReference>
<feature type="region of interest" description="Disordered" evidence="3">
    <location>
        <begin position="31"/>
        <end position="50"/>
    </location>
</feature>
<accession>A0ABT6WRQ9</accession>
<dbReference type="InterPro" id="IPR050680">
    <property type="entry name" value="YpeA/RimI_acetyltransf"/>
</dbReference>
<name>A0ABT6WRQ9_9ACTN</name>
<dbReference type="InterPro" id="IPR016181">
    <property type="entry name" value="Acyl_CoA_acyltransferase"/>
</dbReference>
<reference evidence="5 6" key="1">
    <citation type="submission" date="2023-05" db="EMBL/GenBank/DDBJ databases">
        <title>Actinoplanes sp. NEAU-A12 genome sequencing.</title>
        <authorList>
            <person name="Wang Z.-S."/>
        </authorList>
    </citation>
    <scope>NUCLEOTIDE SEQUENCE [LARGE SCALE GENOMIC DNA]</scope>
    <source>
        <strain evidence="5 6">NEAU-A12</strain>
    </source>
</reference>
<dbReference type="PANTHER" id="PTHR43420">
    <property type="entry name" value="ACETYLTRANSFERASE"/>
    <property type="match status" value="1"/>
</dbReference>
<comment type="caution">
    <text evidence="5">The sequence shown here is derived from an EMBL/GenBank/DDBJ whole genome shotgun (WGS) entry which is preliminary data.</text>
</comment>
<protein>
    <submittedName>
        <fullName evidence="5">GNAT family N-acetyltransferase</fullName>
    </submittedName>
</protein>
<evidence type="ECO:0000256" key="3">
    <source>
        <dbReference type="SAM" id="MobiDB-lite"/>
    </source>
</evidence>
<keyword evidence="1" id="KW-0808">Transferase</keyword>
<gene>
    <name evidence="5" type="ORF">QLQ12_27480</name>
</gene>
<dbReference type="RefSeq" id="WP_282763402.1">
    <property type="nucleotide sequence ID" value="NZ_JASCTH010000019.1"/>
</dbReference>
<dbReference type="Proteomes" id="UP001241758">
    <property type="component" value="Unassembled WGS sequence"/>
</dbReference>
<sequence length="246" mass="26276">MTSVAKVERHAVTAWPSAHTEQAGGWLLRHTPGVTKRRNNSALPPAPDTRPEETIDAVEAFYAGRDLPVTVQISPAGQHTALDAALAARGYRHEAPTLVLTAPAAEVVSRAPAGPAVEITAGLTPGWRDAYANLAVSDLVLARMRLPTGYASVTVDGRTAALGLFVAGDGLTGVYCMATEPRFRRRGFAAAILRAGAEWSVTHRADLMYLQVEADNEGARRLYGKAGFTHSHGYHYRVSASRTVPL</sequence>
<evidence type="ECO:0000256" key="2">
    <source>
        <dbReference type="ARBA" id="ARBA00023315"/>
    </source>
</evidence>
<evidence type="ECO:0000313" key="6">
    <source>
        <dbReference type="Proteomes" id="UP001241758"/>
    </source>
</evidence>
<feature type="domain" description="N-acetyltransferase" evidence="4">
    <location>
        <begin position="106"/>
        <end position="245"/>
    </location>
</feature>
<keyword evidence="6" id="KW-1185">Reference proteome</keyword>
<organism evidence="5 6">
    <name type="scientific">Actinoplanes sandaracinus</name>
    <dbReference type="NCBI Taxonomy" id="3045177"/>
    <lineage>
        <taxon>Bacteria</taxon>
        <taxon>Bacillati</taxon>
        <taxon>Actinomycetota</taxon>
        <taxon>Actinomycetes</taxon>
        <taxon>Micromonosporales</taxon>
        <taxon>Micromonosporaceae</taxon>
        <taxon>Actinoplanes</taxon>
    </lineage>
</organism>
<dbReference type="EMBL" id="JASCTH010000019">
    <property type="protein sequence ID" value="MDI6102366.1"/>
    <property type="molecule type" value="Genomic_DNA"/>
</dbReference>
<proteinExistence type="predicted"/>
<dbReference type="Pfam" id="PF24553">
    <property type="entry name" value="Rv0428c_C"/>
    <property type="match status" value="1"/>
</dbReference>
<dbReference type="InterPro" id="IPR000182">
    <property type="entry name" value="GNAT_dom"/>
</dbReference>
<dbReference type="PROSITE" id="PS51186">
    <property type="entry name" value="GNAT"/>
    <property type="match status" value="1"/>
</dbReference>
<evidence type="ECO:0000313" key="5">
    <source>
        <dbReference type="EMBL" id="MDI6102366.1"/>
    </source>
</evidence>
<evidence type="ECO:0000259" key="4">
    <source>
        <dbReference type="PROSITE" id="PS51186"/>
    </source>
</evidence>
<evidence type="ECO:0000256" key="1">
    <source>
        <dbReference type="ARBA" id="ARBA00022679"/>
    </source>
</evidence>